<evidence type="ECO:0000313" key="1">
    <source>
        <dbReference type="EMBL" id="ERJ32083.1"/>
    </source>
</evidence>
<evidence type="ECO:0000313" key="2">
    <source>
        <dbReference type="Proteomes" id="UP000016625"/>
    </source>
</evidence>
<organism evidence="1 2">
    <name type="scientific">Campylobacter concisus UNSW2</name>
    <dbReference type="NCBI Taxonomy" id="1242965"/>
    <lineage>
        <taxon>Bacteria</taxon>
        <taxon>Pseudomonadati</taxon>
        <taxon>Campylobacterota</taxon>
        <taxon>Epsilonproteobacteria</taxon>
        <taxon>Campylobacterales</taxon>
        <taxon>Campylobacteraceae</taxon>
        <taxon>Campylobacter</taxon>
    </lineage>
</organism>
<dbReference type="EMBL" id="ANNJ01000005">
    <property type="protein sequence ID" value="ERJ32083.1"/>
    <property type="molecule type" value="Genomic_DNA"/>
</dbReference>
<gene>
    <name evidence="1" type="ORF">UNSW2_401</name>
</gene>
<reference evidence="1 2" key="1">
    <citation type="journal article" date="2013" name="BMC Genomics">
        <title>Comparative genomics of Campylobacter concisus isolates reveals genetic diversity and provides insights into disease association.</title>
        <authorList>
            <person name="Deshpande N.P."/>
            <person name="Kaakoush N.O."/>
            <person name="Wilkins M.R."/>
            <person name="Mitchell H.M."/>
        </authorList>
    </citation>
    <scope>NUCLEOTIDE SEQUENCE [LARGE SCALE GENOMIC DNA]</scope>
    <source>
        <strain evidence="1 2">UNSW2</strain>
    </source>
</reference>
<name>U2H1K5_9BACT</name>
<dbReference type="Proteomes" id="UP000016625">
    <property type="component" value="Unassembled WGS sequence"/>
</dbReference>
<protein>
    <submittedName>
        <fullName evidence="1">Uncharacterized protein</fullName>
    </submittedName>
</protein>
<dbReference type="PATRIC" id="fig|1242965.3.peg.860"/>
<comment type="caution">
    <text evidence="1">The sequence shown here is derived from an EMBL/GenBank/DDBJ whole genome shotgun (WGS) entry which is preliminary data.</text>
</comment>
<proteinExistence type="predicted"/>
<sequence length="54" mass="6147">MTRNGLSNLGSLHTKISFINLKHKQANFLSNLMPQKSIKHLYKSIIKAISHCQI</sequence>
<dbReference type="AlphaFoldDB" id="U2H1K5"/>
<accession>U2H1K5</accession>